<accession>K0SVV0</accession>
<evidence type="ECO:0000313" key="2">
    <source>
        <dbReference type="EMBL" id="EJK69069.1"/>
    </source>
</evidence>
<sequence>MTEITEAAVKDFNALERKDGRRSIAKTFRSAGQDPWTDCAAEFKAHLDSLEKLPAYQFVDNRIETRTAILLGNKDAPNDFEEEEPEGEQSG</sequence>
<reference evidence="2 3" key="1">
    <citation type="journal article" date="2012" name="Genome Biol.">
        <title>Genome and low-iron response of an oceanic diatom adapted to chronic iron limitation.</title>
        <authorList>
            <person name="Lommer M."/>
            <person name="Specht M."/>
            <person name="Roy A.S."/>
            <person name="Kraemer L."/>
            <person name="Andreson R."/>
            <person name="Gutowska M.A."/>
            <person name="Wolf J."/>
            <person name="Bergner S.V."/>
            <person name="Schilhabel M.B."/>
            <person name="Klostermeier U.C."/>
            <person name="Beiko R.G."/>
            <person name="Rosenstiel P."/>
            <person name="Hippler M."/>
            <person name="Laroche J."/>
        </authorList>
    </citation>
    <scope>NUCLEOTIDE SEQUENCE [LARGE SCALE GENOMIC DNA]</scope>
    <source>
        <strain evidence="2 3">CCMP1005</strain>
    </source>
</reference>
<feature type="compositionally biased region" description="Acidic residues" evidence="1">
    <location>
        <begin position="78"/>
        <end position="91"/>
    </location>
</feature>
<comment type="caution">
    <text evidence="2">The sequence shown here is derived from an EMBL/GenBank/DDBJ whole genome shotgun (WGS) entry which is preliminary data.</text>
</comment>
<protein>
    <submittedName>
        <fullName evidence="2">Uncharacterized protein</fullName>
    </submittedName>
</protein>
<dbReference type="Proteomes" id="UP000266841">
    <property type="component" value="Unassembled WGS sequence"/>
</dbReference>
<evidence type="ECO:0000313" key="3">
    <source>
        <dbReference type="Proteomes" id="UP000266841"/>
    </source>
</evidence>
<dbReference type="AlphaFoldDB" id="K0SVV0"/>
<organism evidence="2 3">
    <name type="scientific">Thalassiosira oceanica</name>
    <name type="common">Marine diatom</name>
    <dbReference type="NCBI Taxonomy" id="159749"/>
    <lineage>
        <taxon>Eukaryota</taxon>
        <taxon>Sar</taxon>
        <taxon>Stramenopiles</taxon>
        <taxon>Ochrophyta</taxon>
        <taxon>Bacillariophyta</taxon>
        <taxon>Coscinodiscophyceae</taxon>
        <taxon>Thalassiosirophycidae</taxon>
        <taxon>Thalassiosirales</taxon>
        <taxon>Thalassiosiraceae</taxon>
        <taxon>Thalassiosira</taxon>
    </lineage>
</organism>
<evidence type="ECO:0000256" key="1">
    <source>
        <dbReference type="SAM" id="MobiDB-lite"/>
    </source>
</evidence>
<gene>
    <name evidence="2" type="ORF">THAOC_09712</name>
</gene>
<name>K0SVV0_THAOC</name>
<keyword evidence="3" id="KW-1185">Reference proteome</keyword>
<feature type="region of interest" description="Disordered" evidence="1">
    <location>
        <begin position="72"/>
        <end position="91"/>
    </location>
</feature>
<dbReference type="EMBL" id="AGNL01010481">
    <property type="protein sequence ID" value="EJK69069.1"/>
    <property type="molecule type" value="Genomic_DNA"/>
</dbReference>
<proteinExistence type="predicted"/>